<evidence type="ECO:0000256" key="6">
    <source>
        <dbReference type="SAM" id="MobiDB-lite"/>
    </source>
</evidence>
<evidence type="ECO:0000256" key="5">
    <source>
        <dbReference type="SAM" id="Coils"/>
    </source>
</evidence>
<dbReference type="Proteomes" id="UP000695007">
    <property type="component" value="Unplaced"/>
</dbReference>
<keyword evidence="3" id="KW-0862">Zinc</keyword>
<feature type="domain" description="FYVE-type" evidence="8">
    <location>
        <begin position="144"/>
        <end position="261"/>
    </location>
</feature>
<evidence type="ECO:0000256" key="4">
    <source>
        <dbReference type="PROSITE-ProRule" id="PRU00042"/>
    </source>
</evidence>
<dbReference type="GO" id="GO:0008270">
    <property type="term" value="F:zinc ion binding"/>
    <property type="evidence" value="ECO:0007669"/>
    <property type="project" value="UniProtKB-KW"/>
</dbReference>
<proteinExistence type="predicted"/>
<dbReference type="Gene3D" id="3.30.40.10">
    <property type="entry name" value="Zinc/RING finger domain, C3HC4 (zinc finger)"/>
    <property type="match status" value="1"/>
</dbReference>
<dbReference type="PROSITE" id="PS50178">
    <property type="entry name" value="ZF_FYVE"/>
    <property type="match status" value="1"/>
</dbReference>
<dbReference type="GeneID" id="105361278"/>
<dbReference type="InterPro" id="IPR021565">
    <property type="entry name" value="Rbsn_Rab-bd"/>
</dbReference>
<dbReference type="Gene3D" id="4.10.860.20">
    <property type="entry name" value="Rabenosyn, Rab binding domain"/>
    <property type="match status" value="1"/>
</dbReference>
<dbReference type="Pfam" id="PF01363">
    <property type="entry name" value="FYVE"/>
    <property type="match status" value="1"/>
</dbReference>
<keyword evidence="2 4" id="KW-0863">Zinc-finger</keyword>
<dbReference type="CTD" id="34110"/>
<protein>
    <submittedName>
        <fullName evidence="10">Rabenosyn-5</fullName>
    </submittedName>
</protein>
<dbReference type="InterPro" id="IPR013087">
    <property type="entry name" value="Znf_C2H2_type"/>
</dbReference>
<reference evidence="10" key="1">
    <citation type="submission" date="2025-08" db="UniProtKB">
        <authorList>
            <consortium name="RefSeq"/>
        </authorList>
    </citation>
    <scope>IDENTIFICATION</scope>
</reference>
<dbReference type="InterPro" id="IPR052727">
    <property type="entry name" value="Rab4/Rab5_effector"/>
</dbReference>
<dbReference type="InterPro" id="IPR013083">
    <property type="entry name" value="Znf_RING/FYVE/PHD"/>
</dbReference>
<keyword evidence="1" id="KW-0479">Metal-binding</keyword>
<dbReference type="SUPFAM" id="SSF57903">
    <property type="entry name" value="FYVE/PHD zinc finger"/>
    <property type="match status" value="1"/>
</dbReference>
<dbReference type="PANTHER" id="PTHR13510">
    <property type="entry name" value="FYVE-FINGER-CONTAINING RAB5 EFFECTOR PROTEIN RABENOSYN-5-RELATED"/>
    <property type="match status" value="1"/>
</dbReference>
<dbReference type="InterPro" id="IPR017455">
    <property type="entry name" value="Znf_FYVE-rel"/>
</dbReference>
<accession>A0AAJ6YEQ6</accession>
<feature type="region of interest" description="Disordered" evidence="6">
    <location>
        <begin position="407"/>
        <end position="438"/>
    </location>
</feature>
<dbReference type="InterPro" id="IPR011011">
    <property type="entry name" value="Znf_FYVE_PHD"/>
</dbReference>
<dbReference type="RefSeq" id="XP_011496703.1">
    <property type="nucleotide sequence ID" value="XM_011498401.1"/>
</dbReference>
<evidence type="ECO:0000256" key="3">
    <source>
        <dbReference type="ARBA" id="ARBA00022833"/>
    </source>
</evidence>
<dbReference type="KEGG" id="csol:105361278"/>
<name>A0AAJ6YEQ6_9HYME</name>
<dbReference type="Pfam" id="PF11464">
    <property type="entry name" value="Rbsn"/>
    <property type="match status" value="1"/>
</dbReference>
<keyword evidence="9" id="KW-1185">Reference proteome</keyword>
<feature type="coiled-coil region" evidence="5">
    <location>
        <begin position="483"/>
        <end position="510"/>
    </location>
</feature>
<dbReference type="PANTHER" id="PTHR13510:SF44">
    <property type="entry name" value="RABENOSYN-5"/>
    <property type="match status" value="1"/>
</dbReference>
<evidence type="ECO:0000259" key="7">
    <source>
        <dbReference type="PROSITE" id="PS50157"/>
    </source>
</evidence>
<evidence type="ECO:0000256" key="2">
    <source>
        <dbReference type="ARBA" id="ARBA00022771"/>
    </source>
</evidence>
<dbReference type="SMART" id="SM00064">
    <property type="entry name" value="FYVE"/>
    <property type="match status" value="1"/>
</dbReference>
<evidence type="ECO:0000256" key="1">
    <source>
        <dbReference type="ARBA" id="ARBA00022723"/>
    </source>
</evidence>
<dbReference type="SUPFAM" id="SSF140125">
    <property type="entry name" value="Rabenosyn-5 Rab-binding domain-like"/>
    <property type="match status" value="1"/>
</dbReference>
<dbReference type="PROSITE" id="PS50157">
    <property type="entry name" value="ZINC_FINGER_C2H2_2"/>
    <property type="match status" value="1"/>
</dbReference>
<evidence type="ECO:0000313" key="10">
    <source>
        <dbReference type="RefSeq" id="XP_011496703.1"/>
    </source>
</evidence>
<feature type="compositionally biased region" description="Basic and acidic residues" evidence="6">
    <location>
        <begin position="407"/>
        <end position="429"/>
    </location>
</feature>
<dbReference type="InterPro" id="IPR036531">
    <property type="entry name" value="Rbsn_Rab-bd_sf"/>
</dbReference>
<dbReference type="CDD" id="cd15716">
    <property type="entry name" value="FYVE_RBNS5"/>
    <property type="match status" value="1"/>
</dbReference>
<organism evidence="9 10">
    <name type="scientific">Ceratosolen solmsi marchali</name>
    <dbReference type="NCBI Taxonomy" id="326594"/>
    <lineage>
        <taxon>Eukaryota</taxon>
        <taxon>Metazoa</taxon>
        <taxon>Ecdysozoa</taxon>
        <taxon>Arthropoda</taxon>
        <taxon>Hexapoda</taxon>
        <taxon>Insecta</taxon>
        <taxon>Pterygota</taxon>
        <taxon>Neoptera</taxon>
        <taxon>Endopterygota</taxon>
        <taxon>Hymenoptera</taxon>
        <taxon>Apocrita</taxon>
        <taxon>Proctotrupomorpha</taxon>
        <taxon>Chalcidoidea</taxon>
        <taxon>Agaonidae</taxon>
        <taxon>Agaoninae</taxon>
        <taxon>Ceratosolen</taxon>
    </lineage>
</organism>
<evidence type="ECO:0000259" key="8">
    <source>
        <dbReference type="PROSITE" id="PS50178"/>
    </source>
</evidence>
<dbReference type="PROSITE" id="PS00028">
    <property type="entry name" value="ZINC_FINGER_C2H2_1"/>
    <property type="match status" value="1"/>
</dbReference>
<evidence type="ECO:0000313" key="9">
    <source>
        <dbReference type="Proteomes" id="UP000695007"/>
    </source>
</evidence>
<sequence>MAHVEVMEGFICPICMTDFKTPTLLTKHFEEFHKDDPEILKSLKDLFGKAKKKILKQDGMLDYPNEISSNNQKTKQEIDWGPQEIGEMRSHTKYFKDIRNTRLERYSMETNKLIIRLDKLLNNLPNDLVERKAHERAIVPWVDDKDVRLCPTCAKSFNLTRRKHHCRLCGVMMCHDCSMFLSLVEARKMTSPASVQDDLALSPITESTRFTDRLVQAGIGLSKLARSPSSSSLNSVLLLISDSSNNEQHFRVCQYCKNLLDARERLKARHFEKPVVYQFYDKMHTQIQEANHFIEIYYKMWNSLNEGESTYNLRDAQMVRGKIAKIGDNIDIISKRIATLVNIDDDSAVSLKQEYRLNQMVRTTAMIYLKNELLRTPPVPTTEEYEAIKKERQERIKARIAYERQLEEEQMEKQKESQREYQKVYDHSPKSPTSTSNQVVLDQSQGWGTSGRPGGNIMISSTSMDPFIEQMSNLRFYIKQAREECKFDEVAALEKNLKELQSAYFAMKQSDNS</sequence>
<dbReference type="InterPro" id="IPR000306">
    <property type="entry name" value="Znf_FYVE"/>
</dbReference>
<keyword evidence="5" id="KW-0175">Coiled coil</keyword>
<dbReference type="AlphaFoldDB" id="A0AAJ6YEQ6"/>
<gene>
    <name evidence="10" type="primary">LOC105361278</name>
</gene>
<feature type="domain" description="C2H2-type" evidence="7">
    <location>
        <begin position="10"/>
        <end position="38"/>
    </location>
</feature>